<dbReference type="InterPro" id="IPR035642">
    <property type="entry name" value="MraZ_N"/>
</dbReference>
<dbReference type="Pfam" id="PF02381">
    <property type="entry name" value="MraZ"/>
    <property type="match status" value="2"/>
</dbReference>
<dbReference type="SUPFAM" id="SSF89447">
    <property type="entry name" value="AbrB/MazE/MraZ-like"/>
    <property type="match status" value="1"/>
</dbReference>
<gene>
    <name evidence="7" type="primary">mraZ</name>
    <name evidence="9" type="ORF">DI586_02810</name>
</gene>
<dbReference type="GO" id="GO:0005737">
    <property type="term" value="C:cytoplasm"/>
    <property type="evidence" value="ECO:0007669"/>
    <property type="project" value="UniProtKB-UniRule"/>
</dbReference>
<reference evidence="9 10" key="1">
    <citation type="submission" date="2017-08" db="EMBL/GenBank/DDBJ databases">
        <title>Infants hospitalized years apart are colonized by the same room-sourced microbial strains.</title>
        <authorList>
            <person name="Brooks B."/>
            <person name="Olm M.R."/>
            <person name="Firek B.A."/>
            <person name="Baker R."/>
            <person name="Thomas B.C."/>
            <person name="Morowitz M.J."/>
            <person name="Banfield J.F."/>
        </authorList>
    </citation>
    <scope>NUCLEOTIDE SEQUENCE [LARGE SCALE GENOMIC DNA]</scope>
    <source>
        <strain evidence="9">S2_006_000_R2_64</strain>
    </source>
</reference>
<dbReference type="CDD" id="cd16321">
    <property type="entry name" value="MraZ_C"/>
    <property type="match status" value="1"/>
</dbReference>
<evidence type="ECO:0000256" key="2">
    <source>
        <dbReference type="ARBA" id="ARBA00022490"/>
    </source>
</evidence>
<keyword evidence="3" id="KW-0677">Repeat</keyword>
<comment type="subcellular location">
    <subcellularLocation>
        <location evidence="7">Cytoplasm</location>
        <location evidence="7">Nucleoid</location>
    </subcellularLocation>
</comment>
<dbReference type="Proteomes" id="UP000249739">
    <property type="component" value="Unassembled WGS sequence"/>
</dbReference>
<dbReference type="InterPro" id="IPR038619">
    <property type="entry name" value="MraZ_sf"/>
</dbReference>
<dbReference type="EMBL" id="QFOT01000017">
    <property type="protein sequence ID" value="PZP56717.1"/>
    <property type="molecule type" value="Genomic_DNA"/>
</dbReference>
<accession>A0A2W5FSB9</accession>
<dbReference type="PROSITE" id="PS51740">
    <property type="entry name" value="SPOVT_ABRB"/>
    <property type="match status" value="2"/>
</dbReference>
<feature type="domain" description="SpoVT-AbrB" evidence="8">
    <location>
        <begin position="83"/>
        <end position="126"/>
    </location>
</feature>
<feature type="domain" description="SpoVT-AbrB" evidence="8">
    <location>
        <begin position="7"/>
        <end position="54"/>
    </location>
</feature>
<dbReference type="InterPro" id="IPR007159">
    <property type="entry name" value="SpoVT-AbrB_dom"/>
</dbReference>
<dbReference type="GO" id="GO:0003700">
    <property type="term" value="F:DNA-binding transcription factor activity"/>
    <property type="evidence" value="ECO:0007669"/>
    <property type="project" value="UniProtKB-UniRule"/>
</dbReference>
<evidence type="ECO:0000313" key="10">
    <source>
        <dbReference type="Proteomes" id="UP000249739"/>
    </source>
</evidence>
<name>A0A2W5FSB9_9BACT</name>
<dbReference type="AlphaFoldDB" id="A0A2W5FSB9"/>
<evidence type="ECO:0000256" key="1">
    <source>
        <dbReference type="ARBA" id="ARBA00013860"/>
    </source>
</evidence>
<comment type="subunit">
    <text evidence="7">Forms oligomers.</text>
</comment>
<organism evidence="9 10">
    <name type="scientific">Micavibrio aeruginosavorus</name>
    <dbReference type="NCBI Taxonomy" id="349221"/>
    <lineage>
        <taxon>Bacteria</taxon>
        <taxon>Pseudomonadati</taxon>
        <taxon>Bdellovibrionota</taxon>
        <taxon>Bdellovibrionia</taxon>
        <taxon>Bdellovibrionales</taxon>
        <taxon>Pseudobdellovibrionaceae</taxon>
        <taxon>Micavibrio</taxon>
    </lineage>
</organism>
<evidence type="ECO:0000256" key="7">
    <source>
        <dbReference type="HAMAP-Rule" id="MF_01008"/>
    </source>
</evidence>
<dbReference type="InterPro" id="IPR020603">
    <property type="entry name" value="MraZ_dom"/>
</dbReference>
<dbReference type="PANTHER" id="PTHR34701:SF1">
    <property type="entry name" value="TRANSCRIPTIONAL REGULATOR MRAZ"/>
    <property type="match status" value="1"/>
</dbReference>
<evidence type="ECO:0000256" key="3">
    <source>
        <dbReference type="ARBA" id="ARBA00022737"/>
    </source>
</evidence>
<proteinExistence type="inferred from homology"/>
<evidence type="ECO:0000259" key="8">
    <source>
        <dbReference type="PROSITE" id="PS51740"/>
    </source>
</evidence>
<dbReference type="Gene3D" id="3.40.1550.20">
    <property type="entry name" value="Transcriptional regulator MraZ domain"/>
    <property type="match status" value="1"/>
</dbReference>
<evidence type="ECO:0000256" key="4">
    <source>
        <dbReference type="ARBA" id="ARBA00023015"/>
    </source>
</evidence>
<comment type="similarity">
    <text evidence="7">Belongs to the MraZ family.</text>
</comment>
<comment type="caution">
    <text evidence="9">The sequence shown here is derived from an EMBL/GenBank/DDBJ whole genome shotgun (WGS) entry which is preliminary data.</text>
</comment>
<evidence type="ECO:0000256" key="5">
    <source>
        <dbReference type="ARBA" id="ARBA00023125"/>
    </source>
</evidence>
<keyword evidence="2 7" id="KW-0963">Cytoplasm</keyword>
<dbReference type="HAMAP" id="MF_01008">
    <property type="entry name" value="MraZ"/>
    <property type="match status" value="1"/>
</dbReference>
<dbReference type="InterPro" id="IPR003444">
    <property type="entry name" value="MraZ"/>
</dbReference>
<evidence type="ECO:0000313" key="9">
    <source>
        <dbReference type="EMBL" id="PZP56717.1"/>
    </source>
</evidence>
<protein>
    <recommendedName>
        <fullName evidence="1 7">Transcriptional regulator MraZ</fullName>
    </recommendedName>
</protein>
<dbReference type="GO" id="GO:2000143">
    <property type="term" value="P:negative regulation of DNA-templated transcription initiation"/>
    <property type="evidence" value="ECO:0007669"/>
    <property type="project" value="TreeGrafter"/>
</dbReference>
<sequence length="152" mass="16720">MALFLSTYVNKMDKKGRVSVPAPFRSALVGQNFQGVVLFRATGHDCLEGFDYASMAELSERLDHFDMFSSAQDDLATSIFAEAVQCPFDSEGRISIPAHLMAHAKIEEGVTFVGLGKKFQVWSSDKFEKRREAARANVAKEGLTLPRPGVSS</sequence>
<dbReference type="CDD" id="cd16320">
    <property type="entry name" value="MraZ_N"/>
    <property type="match status" value="1"/>
</dbReference>
<dbReference type="PANTHER" id="PTHR34701">
    <property type="entry name" value="TRANSCRIPTIONAL REGULATOR MRAZ"/>
    <property type="match status" value="1"/>
</dbReference>
<keyword evidence="5 7" id="KW-0238">DNA-binding</keyword>
<keyword evidence="6 7" id="KW-0804">Transcription</keyword>
<keyword evidence="4 7" id="KW-0805">Transcription regulation</keyword>
<dbReference type="InterPro" id="IPR035644">
    <property type="entry name" value="MraZ_C"/>
</dbReference>
<evidence type="ECO:0000256" key="6">
    <source>
        <dbReference type="ARBA" id="ARBA00023163"/>
    </source>
</evidence>
<dbReference type="InterPro" id="IPR037914">
    <property type="entry name" value="SpoVT-AbrB_sf"/>
</dbReference>
<dbReference type="GO" id="GO:0009295">
    <property type="term" value="C:nucleoid"/>
    <property type="evidence" value="ECO:0007669"/>
    <property type="project" value="UniProtKB-SubCell"/>
</dbReference>
<dbReference type="GO" id="GO:0000976">
    <property type="term" value="F:transcription cis-regulatory region binding"/>
    <property type="evidence" value="ECO:0007669"/>
    <property type="project" value="TreeGrafter"/>
</dbReference>